<dbReference type="GO" id="GO:0000272">
    <property type="term" value="P:polysaccharide catabolic process"/>
    <property type="evidence" value="ECO:0007669"/>
    <property type="project" value="InterPro"/>
</dbReference>
<name>A0A318HHB6_9MYCO</name>
<dbReference type="InterPro" id="IPR051923">
    <property type="entry name" value="Glycosyl_Hydrolase_39"/>
</dbReference>
<dbReference type="AlphaFoldDB" id="A0A318HHB6"/>
<dbReference type="EMBL" id="QJJU01000007">
    <property type="protein sequence ID" value="PXX08820.1"/>
    <property type="molecule type" value="Genomic_DNA"/>
</dbReference>
<feature type="region of interest" description="Disordered" evidence="4">
    <location>
        <begin position="429"/>
        <end position="574"/>
    </location>
</feature>
<dbReference type="InterPro" id="IPR001547">
    <property type="entry name" value="Glyco_hydro_5"/>
</dbReference>
<comment type="similarity">
    <text evidence="3">Belongs to the glycosyl hydrolase 5 (cellulase A) family.</text>
</comment>
<feature type="compositionally biased region" description="Low complexity" evidence="4">
    <location>
        <begin position="447"/>
        <end position="477"/>
    </location>
</feature>
<evidence type="ECO:0000256" key="3">
    <source>
        <dbReference type="RuleBase" id="RU361153"/>
    </source>
</evidence>
<feature type="domain" description="Glycoside hydrolase family 5" evidence="6">
    <location>
        <begin position="61"/>
        <end position="304"/>
    </location>
</feature>
<comment type="caution">
    <text evidence="7">The sequence shown here is derived from an EMBL/GenBank/DDBJ whole genome shotgun (WGS) entry which is preliminary data.</text>
</comment>
<sequence length="574" mass="58396">MWQVGMKHSTRPLISLGVALTASAAVSAAAANLVGGPAVVVTLPFATTAAIDTSNTTVGFADSNLYGETPADIDRSLDAMQSMGVQNVRILIPWGVVEPVQGLYNWSTVDYIVNAANQRNMGVLGVLNSTPTWSEVPGQPPFAGAPTSPQAYGDFAGQVAQRYAGKISAYEIWNEPNVYSSWLPKPDPAVYTQLLQAAYPAIKAADPNATVIGGVLMSTVGDGGNLAYNPVSYLQQMYADGAQGNFDALSFHPYHYTLPFSQGGPYGDASAINQMSLMHQLMIDNGDGTKLIWASEYGEPTSAGATEDMQSSFIQDFLSSWSQIPYAGPSFIYTTRDVLTGSPNPEDTFGVLRSDWTWKPAAYVIQQWTATHPQNPAPTELTAAMSPVSTNATTLLAASGPVSTNATTLLAASGPVSTAVTTASVTAPATAAATPETATVTPPPTPASATTATSDPPATAPVTAATPATTAGPSTGSDSGAAALPSAGTSGLNTETPATTTGTRTTETTGSTTSSTGTTGSPTSTTGTNSTSQAGSTSTDTSAGSAATPKTAKSSPGSTSGSSSSTAGTRSPKH</sequence>
<reference evidence="7 8" key="2">
    <citation type="submission" date="2018-06" db="EMBL/GenBank/DDBJ databases">
        <title>Sequencing of bacterial isolates from soil warming experiment in Harvard Forest, Massachusetts, USA.</title>
        <authorList>
            <person name="Deangelis K.PhD."/>
        </authorList>
    </citation>
    <scope>NUCLEOTIDE SEQUENCE [LARGE SCALE GENOMIC DNA]</scope>
    <source>
        <strain evidence="7 8">GAS496</strain>
    </source>
</reference>
<dbReference type="InterPro" id="IPR017853">
    <property type="entry name" value="GH"/>
</dbReference>
<dbReference type="Pfam" id="PF00150">
    <property type="entry name" value="Cellulase"/>
    <property type="match status" value="1"/>
</dbReference>
<evidence type="ECO:0000256" key="5">
    <source>
        <dbReference type="SAM" id="SignalP"/>
    </source>
</evidence>
<dbReference type="PANTHER" id="PTHR12631">
    <property type="entry name" value="ALPHA-L-IDURONIDASE"/>
    <property type="match status" value="1"/>
</dbReference>
<feature type="compositionally biased region" description="Low complexity" evidence="4">
    <location>
        <begin position="493"/>
        <end position="574"/>
    </location>
</feature>
<keyword evidence="2 3" id="KW-0326">Glycosidase</keyword>
<keyword evidence="1 3" id="KW-0378">Hydrolase</keyword>
<evidence type="ECO:0000256" key="4">
    <source>
        <dbReference type="SAM" id="MobiDB-lite"/>
    </source>
</evidence>
<feature type="signal peptide" evidence="5">
    <location>
        <begin position="1"/>
        <end position="24"/>
    </location>
</feature>
<dbReference type="SUPFAM" id="SSF51445">
    <property type="entry name" value="(Trans)glycosidases"/>
    <property type="match status" value="1"/>
</dbReference>
<dbReference type="Gene3D" id="3.20.20.80">
    <property type="entry name" value="Glycosidases"/>
    <property type="match status" value="1"/>
</dbReference>
<reference evidence="8" key="1">
    <citation type="submission" date="2018-05" db="EMBL/GenBank/DDBJ databases">
        <authorList>
            <person name="Deangelis K."/>
            <person name="Huntemann M."/>
            <person name="Clum A."/>
            <person name="Pillay M."/>
            <person name="Palaniappan K."/>
            <person name="Varghese N."/>
            <person name="Mikhailova N."/>
            <person name="Stamatis D."/>
            <person name="Reddy T."/>
            <person name="Daum C."/>
            <person name="Shapiro N."/>
            <person name="Ivanova N."/>
            <person name="Kyrpides N."/>
            <person name="Woyke T."/>
        </authorList>
    </citation>
    <scope>NUCLEOTIDE SEQUENCE [LARGE SCALE GENOMIC DNA]</scope>
    <source>
        <strain evidence="8">GAS496</strain>
    </source>
</reference>
<feature type="compositionally biased region" description="Low complexity" evidence="4">
    <location>
        <begin position="429"/>
        <end position="440"/>
    </location>
</feature>
<evidence type="ECO:0000313" key="7">
    <source>
        <dbReference type="EMBL" id="PXX08820.1"/>
    </source>
</evidence>
<evidence type="ECO:0000256" key="2">
    <source>
        <dbReference type="ARBA" id="ARBA00023295"/>
    </source>
</evidence>
<gene>
    <name evidence="7" type="ORF">C8E89_107125</name>
</gene>
<feature type="chain" id="PRO_5016466224" evidence="5">
    <location>
        <begin position="25"/>
        <end position="574"/>
    </location>
</feature>
<dbReference type="Proteomes" id="UP000247781">
    <property type="component" value="Unassembled WGS sequence"/>
</dbReference>
<dbReference type="GO" id="GO:0004553">
    <property type="term" value="F:hydrolase activity, hydrolyzing O-glycosyl compounds"/>
    <property type="evidence" value="ECO:0007669"/>
    <property type="project" value="InterPro"/>
</dbReference>
<keyword evidence="8" id="KW-1185">Reference proteome</keyword>
<evidence type="ECO:0000313" key="8">
    <source>
        <dbReference type="Proteomes" id="UP000247781"/>
    </source>
</evidence>
<evidence type="ECO:0000259" key="6">
    <source>
        <dbReference type="Pfam" id="PF00150"/>
    </source>
</evidence>
<keyword evidence="5" id="KW-0732">Signal</keyword>
<dbReference type="PANTHER" id="PTHR12631:SF10">
    <property type="entry name" value="BETA-XYLOSIDASE-LIKE PROTEIN-RELATED"/>
    <property type="match status" value="1"/>
</dbReference>
<proteinExistence type="inferred from homology"/>
<protein>
    <submittedName>
        <fullName evidence="7">Cellulase (Glycosyl hydrolase family 5)</fullName>
    </submittedName>
</protein>
<accession>A0A318HHB6</accession>
<evidence type="ECO:0000256" key="1">
    <source>
        <dbReference type="ARBA" id="ARBA00022801"/>
    </source>
</evidence>
<organism evidence="7 8">
    <name type="scientific">Mycolicibacterium moriokaense</name>
    <dbReference type="NCBI Taxonomy" id="39691"/>
    <lineage>
        <taxon>Bacteria</taxon>
        <taxon>Bacillati</taxon>
        <taxon>Actinomycetota</taxon>
        <taxon>Actinomycetes</taxon>
        <taxon>Mycobacteriales</taxon>
        <taxon>Mycobacteriaceae</taxon>
        <taxon>Mycolicibacterium</taxon>
    </lineage>
</organism>